<comment type="caution">
    <text evidence="6">The sequence shown here is derived from an EMBL/GenBank/DDBJ whole genome shotgun (WGS) entry which is preliminary data.</text>
</comment>
<keyword evidence="4" id="KW-0804">Transcription</keyword>
<dbReference type="InterPro" id="IPR000847">
    <property type="entry name" value="LysR_HTH_N"/>
</dbReference>
<accession>A0A090RQK3</accession>
<dbReference type="PROSITE" id="PS50931">
    <property type="entry name" value="HTH_LYSR"/>
    <property type="match status" value="1"/>
</dbReference>
<sequence length="179" mass="19897">MDIEGLTRVGFKHLLALHVMLDTCNVTKAAEQLSVTPSSVSKTITQLREILDDELFFRDGTSLTPTPYAVEIAPLIHSMLASMNGLLNQARFEPSAFEGRFSLSMRESTFELFAHSLAKLSTDYIPKAKLNIMTKAKFGFGALHSGQVDFIILPHDVSQPPTIPRSWFGKLYCRMSSCV</sequence>
<dbReference type="InterPro" id="IPR036388">
    <property type="entry name" value="WH-like_DNA-bd_sf"/>
</dbReference>
<feature type="domain" description="HTH lysR-type" evidence="5">
    <location>
        <begin position="9"/>
        <end position="66"/>
    </location>
</feature>
<reference evidence="6 7" key="1">
    <citation type="submission" date="2014-09" db="EMBL/GenBank/DDBJ databases">
        <title>Vibrio maritimus JCM 19235. (C45) whole genome shotgun sequence.</title>
        <authorList>
            <person name="Sawabe T."/>
            <person name="Meirelles P."/>
            <person name="Nakanishi M."/>
            <person name="Sayaka M."/>
            <person name="Hattori M."/>
            <person name="Ohkuma M."/>
        </authorList>
    </citation>
    <scope>NUCLEOTIDE SEQUENCE [LARGE SCALE GENOMIC DNA]</scope>
    <source>
        <strain evidence="7">JCM19235</strain>
    </source>
</reference>
<evidence type="ECO:0000313" key="7">
    <source>
        <dbReference type="Proteomes" id="UP000029228"/>
    </source>
</evidence>
<evidence type="ECO:0000313" key="6">
    <source>
        <dbReference type="EMBL" id="GAL17521.1"/>
    </source>
</evidence>
<dbReference type="EMBL" id="BBMR01000002">
    <property type="protein sequence ID" value="GAL17521.1"/>
    <property type="molecule type" value="Genomic_DNA"/>
</dbReference>
<proteinExistence type="inferred from homology"/>
<comment type="similarity">
    <text evidence="1">Belongs to the LysR transcriptional regulatory family.</text>
</comment>
<gene>
    <name evidence="6" type="ORF">JCM19235_6074</name>
</gene>
<dbReference type="Pfam" id="PF00126">
    <property type="entry name" value="HTH_1"/>
    <property type="match status" value="1"/>
</dbReference>
<name>A0A090RQK3_9VIBR</name>
<evidence type="ECO:0000256" key="2">
    <source>
        <dbReference type="ARBA" id="ARBA00023015"/>
    </source>
</evidence>
<protein>
    <submittedName>
        <fullName evidence="6">LysR-family transcriptional regulator VCA0830</fullName>
    </submittedName>
</protein>
<organism evidence="6 7">
    <name type="scientific">Vibrio maritimus</name>
    <dbReference type="NCBI Taxonomy" id="990268"/>
    <lineage>
        <taxon>Bacteria</taxon>
        <taxon>Pseudomonadati</taxon>
        <taxon>Pseudomonadota</taxon>
        <taxon>Gammaproteobacteria</taxon>
        <taxon>Vibrionales</taxon>
        <taxon>Vibrionaceae</taxon>
        <taxon>Vibrio</taxon>
    </lineage>
</organism>
<keyword evidence="3" id="KW-0238">DNA-binding</keyword>
<dbReference type="GO" id="GO:0003700">
    <property type="term" value="F:DNA-binding transcription factor activity"/>
    <property type="evidence" value="ECO:0007669"/>
    <property type="project" value="InterPro"/>
</dbReference>
<keyword evidence="7" id="KW-1185">Reference proteome</keyword>
<dbReference type="InterPro" id="IPR050389">
    <property type="entry name" value="LysR-type_TF"/>
</dbReference>
<reference evidence="6 7" key="2">
    <citation type="submission" date="2014-09" db="EMBL/GenBank/DDBJ databases">
        <authorList>
            <consortium name="NBRP consortium"/>
            <person name="Sawabe T."/>
            <person name="Meirelles P."/>
            <person name="Nakanishi M."/>
            <person name="Sayaka M."/>
            <person name="Hattori M."/>
            <person name="Ohkuma M."/>
        </authorList>
    </citation>
    <scope>NUCLEOTIDE SEQUENCE [LARGE SCALE GENOMIC DNA]</scope>
    <source>
        <strain evidence="7">JCM19235</strain>
    </source>
</reference>
<evidence type="ECO:0000256" key="4">
    <source>
        <dbReference type="ARBA" id="ARBA00023163"/>
    </source>
</evidence>
<dbReference type="Proteomes" id="UP000029228">
    <property type="component" value="Unassembled WGS sequence"/>
</dbReference>
<evidence type="ECO:0000256" key="3">
    <source>
        <dbReference type="ARBA" id="ARBA00023125"/>
    </source>
</evidence>
<dbReference type="STRING" id="990268.JCM19235_6074"/>
<dbReference type="InterPro" id="IPR036390">
    <property type="entry name" value="WH_DNA-bd_sf"/>
</dbReference>
<keyword evidence="2" id="KW-0805">Transcription regulation</keyword>
<dbReference type="GO" id="GO:0003677">
    <property type="term" value="F:DNA binding"/>
    <property type="evidence" value="ECO:0007669"/>
    <property type="project" value="UniProtKB-KW"/>
</dbReference>
<dbReference type="Gene3D" id="1.10.10.10">
    <property type="entry name" value="Winged helix-like DNA-binding domain superfamily/Winged helix DNA-binding domain"/>
    <property type="match status" value="1"/>
</dbReference>
<evidence type="ECO:0000256" key="1">
    <source>
        <dbReference type="ARBA" id="ARBA00009437"/>
    </source>
</evidence>
<dbReference type="PANTHER" id="PTHR30118:SF12">
    <property type="entry name" value="TRANSCRIPTIONAL REGULATOR LYSR FAMILY"/>
    <property type="match status" value="1"/>
</dbReference>
<dbReference type="PANTHER" id="PTHR30118">
    <property type="entry name" value="HTH-TYPE TRANSCRIPTIONAL REGULATOR LEUO-RELATED"/>
    <property type="match status" value="1"/>
</dbReference>
<evidence type="ECO:0000259" key="5">
    <source>
        <dbReference type="PROSITE" id="PS50931"/>
    </source>
</evidence>
<dbReference type="AlphaFoldDB" id="A0A090RQK3"/>
<dbReference type="SUPFAM" id="SSF46785">
    <property type="entry name" value="Winged helix' DNA-binding domain"/>
    <property type="match status" value="1"/>
</dbReference>